<evidence type="ECO:0000256" key="5">
    <source>
        <dbReference type="SAM" id="MobiDB-lite"/>
    </source>
</evidence>
<dbReference type="SUPFAM" id="SSF140959">
    <property type="entry name" value="Indolic compounds 2,3-dioxygenase-like"/>
    <property type="match status" value="1"/>
</dbReference>
<feature type="region of interest" description="Disordered" evidence="5">
    <location>
        <begin position="325"/>
        <end position="346"/>
    </location>
</feature>
<comment type="caution">
    <text evidence="6">The sequence shown here is derived from an EMBL/GenBank/DDBJ whole genome shotgun (WGS) entry which is preliminary data.</text>
</comment>
<dbReference type="Gene3D" id="1.20.58.480">
    <property type="match status" value="1"/>
</dbReference>
<evidence type="ECO:0000313" key="6">
    <source>
        <dbReference type="EMBL" id="KAG7566931.1"/>
    </source>
</evidence>
<dbReference type="GO" id="GO:0034354">
    <property type="term" value="P:'de novo' NAD+ biosynthetic process from L-tryptophan"/>
    <property type="evidence" value="ECO:0007669"/>
    <property type="project" value="TreeGrafter"/>
</dbReference>
<name>A0A8K0JQX0_9TREE</name>
<evidence type="ECO:0000256" key="1">
    <source>
        <dbReference type="ARBA" id="ARBA00007119"/>
    </source>
</evidence>
<keyword evidence="7" id="KW-1185">Reference proteome</keyword>
<comment type="similarity">
    <text evidence="1">Belongs to the indoleamine 2,3-dioxygenase family.</text>
</comment>
<dbReference type="GO" id="GO:0046872">
    <property type="term" value="F:metal ion binding"/>
    <property type="evidence" value="ECO:0007669"/>
    <property type="project" value="UniProtKB-KW"/>
</dbReference>
<feature type="compositionally biased region" description="Acidic residues" evidence="5">
    <location>
        <begin position="334"/>
        <end position="344"/>
    </location>
</feature>
<dbReference type="GO" id="GO:0005737">
    <property type="term" value="C:cytoplasm"/>
    <property type="evidence" value="ECO:0007669"/>
    <property type="project" value="TreeGrafter"/>
</dbReference>
<dbReference type="InterPro" id="IPR037217">
    <property type="entry name" value="Trp/Indoleamine_2_3_dOase-like"/>
</dbReference>
<dbReference type="GO" id="GO:0033754">
    <property type="term" value="F:indoleamine 2,3-dioxygenase activity"/>
    <property type="evidence" value="ECO:0007669"/>
    <property type="project" value="TreeGrafter"/>
</dbReference>
<evidence type="ECO:0000256" key="4">
    <source>
        <dbReference type="PIRSR" id="PIRSR600898-1"/>
    </source>
</evidence>
<dbReference type="PANTHER" id="PTHR28657:SF5">
    <property type="entry name" value="INDOLEAMINE 2,3-DIOXYGENASE"/>
    <property type="match status" value="1"/>
</dbReference>
<keyword evidence="4" id="KW-0349">Heme</keyword>
<dbReference type="InterPro" id="IPR000898">
    <property type="entry name" value="Indolamine_dOase"/>
</dbReference>
<dbReference type="EMBL" id="JABELV010000018">
    <property type="protein sequence ID" value="KAG7566931.1"/>
    <property type="molecule type" value="Genomic_DNA"/>
</dbReference>
<dbReference type="GO" id="GO:0019441">
    <property type="term" value="P:L-tryptophan catabolic process to kynurenine"/>
    <property type="evidence" value="ECO:0007669"/>
    <property type="project" value="InterPro"/>
</dbReference>
<proteinExistence type="inferred from homology"/>
<evidence type="ECO:0000256" key="3">
    <source>
        <dbReference type="ARBA" id="ARBA00023004"/>
    </source>
</evidence>
<reference evidence="6" key="1">
    <citation type="submission" date="2020-04" db="EMBL/GenBank/DDBJ databases">
        <title>Analysis of mating type loci in Filobasidium floriforme.</title>
        <authorList>
            <person name="Nowrousian M."/>
        </authorList>
    </citation>
    <scope>NUCLEOTIDE SEQUENCE</scope>
    <source>
        <strain evidence="6">CBS 6242</strain>
    </source>
</reference>
<keyword evidence="3 4" id="KW-0408">Iron</keyword>
<dbReference type="PANTHER" id="PTHR28657">
    <property type="entry name" value="INDOLEAMINE 2,3-DIOXYGENASE"/>
    <property type="match status" value="1"/>
</dbReference>
<dbReference type="AlphaFoldDB" id="A0A8K0JQX0"/>
<evidence type="ECO:0008006" key="8">
    <source>
        <dbReference type="Google" id="ProtNLM"/>
    </source>
</evidence>
<protein>
    <recommendedName>
        <fullName evidence="8">Indoleamine 2,3-dioxygenase</fullName>
    </recommendedName>
</protein>
<keyword evidence="2 4" id="KW-0479">Metal-binding</keyword>
<dbReference type="Proteomes" id="UP000812966">
    <property type="component" value="Unassembled WGS sequence"/>
</dbReference>
<feature type="compositionally biased region" description="Low complexity" evidence="5">
    <location>
        <begin position="19"/>
        <end position="39"/>
    </location>
</feature>
<sequence>MSPSLPASHFLSLAPNHTAPPASLLSPSTSQQTTSSALTRSAVNTATTASADFDVDVRTGFLPFEPAVARLPDEWAVWEEALSAARGGGVVGQGLRLGGGGSSTDQREEVWRRGIQTMKVLPVAPLRRSLPLLRRAHQVLTFLLHFYVHTHPAPANGPRTTPLEIPESISIPLLTVCPLLGLPPILTYADTVLYNSHPTDPSLPPSFGSNPYDHTLETFTNTPDESHFFLTSTRCELAGVQALSLMRASLDEAFMADPLALTRLTSYLAELAGRIDEIGDIILDVMKGCDPAVFYHVVRPWFKGGDADGPGSAGWAFLGKGLENAQDGEFTGNDNDEEEDEDMETRELKARKFSGPSAGQSTLIHALDVFLNVTHSPLEDPASTSDGQEDSKQTKTAETTFMTRMLEYMPAPHRAFLTHLASHPHPVRQLVLDNQLARPQLVQAYDSALGALKRLREKHMRVATLYIIQQARKPVTEELIRMGAAAPTPETAPAAAASSSTGSKKLDLSEFIHEAEAKKEADEEIRGTGGTALIKFLKMCRDNTNKTRIGRD</sequence>
<feature type="region of interest" description="Disordered" evidence="5">
    <location>
        <begin position="18"/>
        <end position="39"/>
    </location>
</feature>
<evidence type="ECO:0000256" key="2">
    <source>
        <dbReference type="ARBA" id="ARBA00022723"/>
    </source>
</evidence>
<evidence type="ECO:0000313" key="7">
    <source>
        <dbReference type="Proteomes" id="UP000812966"/>
    </source>
</evidence>
<accession>A0A8K0JQX0</accession>
<feature type="binding site" description="proximal binding residue" evidence="4">
    <location>
        <position position="459"/>
    </location>
    <ligand>
        <name>heme b</name>
        <dbReference type="ChEBI" id="CHEBI:60344"/>
    </ligand>
    <ligandPart>
        <name>Fe</name>
        <dbReference type="ChEBI" id="CHEBI:18248"/>
    </ligandPart>
</feature>
<dbReference type="GO" id="GO:0020037">
    <property type="term" value="F:heme binding"/>
    <property type="evidence" value="ECO:0007669"/>
    <property type="project" value="InterPro"/>
</dbReference>
<organism evidence="6 7">
    <name type="scientific">Filobasidium floriforme</name>
    <dbReference type="NCBI Taxonomy" id="5210"/>
    <lineage>
        <taxon>Eukaryota</taxon>
        <taxon>Fungi</taxon>
        <taxon>Dikarya</taxon>
        <taxon>Basidiomycota</taxon>
        <taxon>Agaricomycotina</taxon>
        <taxon>Tremellomycetes</taxon>
        <taxon>Filobasidiales</taxon>
        <taxon>Filobasidiaceae</taxon>
        <taxon>Filobasidium</taxon>
    </lineage>
</organism>
<dbReference type="Pfam" id="PF01231">
    <property type="entry name" value="IDO"/>
    <property type="match status" value="1"/>
</dbReference>
<gene>
    <name evidence="6" type="ORF">FFLO_01310</name>
</gene>